<dbReference type="SUPFAM" id="SSF54211">
    <property type="entry name" value="Ribosomal protein S5 domain 2-like"/>
    <property type="match status" value="1"/>
</dbReference>
<protein>
    <submittedName>
        <fullName evidence="5">DNA mismatch repair protein, C-terminal domain</fullName>
    </submittedName>
</protein>
<comment type="similarity">
    <text evidence="1">Belongs to the DNA mismatch repair MutL/HexB family.</text>
</comment>
<dbReference type="GO" id="GO:0032389">
    <property type="term" value="C:MutLalpha complex"/>
    <property type="evidence" value="ECO:0007669"/>
    <property type="project" value="TreeGrafter"/>
</dbReference>
<dbReference type="InterPro" id="IPR020568">
    <property type="entry name" value="Ribosomal_Su5_D2-typ_SF"/>
</dbReference>
<dbReference type="SMART" id="SM01340">
    <property type="entry name" value="DNA_mis_repair"/>
    <property type="match status" value="1"/>
</dbReference>
<dbReference type="SUPFAM" id="SSF118116">
    <property type="entry name" value="DNA mismatch repair protein MutL"/>
    <property type="match status" value="1"/>
</dbReference>
<dbReference type="NCBIfam" id="TIGR00585">
    <property type="entry name" value="mutl"/>
    <property type="match status" value="1"/>
</dbReference>
<dbReference type="InterPro" id="IPR042121">
    <property type="entry name" value="MutL_C_regsub"/>
</dbReference>
<dbReference type="GO" id="GO:0006298">
    <property type="term" value="P:mismatch repair"/>
    <property type="evidence" value="ECO:0007669"/>
    <property type="project" value="InterPro"/>
</dbReference>
<dbReference type="GO" id="GO:0005524">
    <property type="term" value="F:ATP binding"/>
    <property type="evidence" value="ECO:0007669"/>
    <property type="project" value="InterPro"/>
</dbReference>
<dbReference type="InterPro" id="IPR037198">
    <property type="entry name" value="MutL_C_sf"/>
</dbReference>
<keyword evidence="2" id="KW-0227">DNA damage</keyword>
<dbReference type="Pfam" id="PF08676">
    <property type="entry name" value="MutL_C"/>
    <property type="match status" value="1"/>
</dbReference>
<evidence type="ECO:0000313" key="6">
    <source>
        <dbReference type="Proteomes" id="UP001458880"/>
    </source>
</evidence>
<dbReference type="InterPro" id="IPR014762">
    <property type="entry name" value="DNA_mismatch_repair_CS"/>
</dbReference>
<evidence type="ECO:0000256" key="1">
    <source>
        <dbReference type="ARBA" id="ARBA00006082"/>
    </source>
</evidence>
<feature type="domain" description="MutL C-terminal dimerisation" evidence="3">
    <location>
        <begin position="651"/>
        <end position="795"/>
    </location>
</feature>
<organism evidence="5 6">
    <name type="scientific">Popillia japonica</name>
    <name type="common">Japanese beetle</name>
    <dbReference type="NCBI Taxonomy" id="7064"/>
    <lineage>
        <taxon>Eukaryota</taxon>
        <taxon>Metazoa</taxon>
        <taxon>Ecdysozoa</taxon>
        <taxon>Arthropoda</taxon>
        <taxon>Hexapoda</taxon>
        <taxon>Insecta</taxon>
        <taxon>Pterygota</taxon>
        <taxon>Neoptera</taxon>
        <taxon>Endopterygota</taxon>
        <taxon>Coleoptera</taxon>
        <taxon>Polyphaga</taxon>
        <taxon>Scarabaeiformia</taxon>
        <taxon>Scarabaeidae</taxon>
        <taxon>Rutelinae</taxon>
        <taxon>Popillia</taxon>
    </lineage>
</organism>
<evidence type="ECO:0000313" key="5">
    <source>
        <dbReference type="EMBL" id="KAK9685490.1"/>
    </source>
</evidence>
<dbReference type="FunFam" id="3.30.1370.100:FF:000001">
    <property type="entry name" value="Mismatch repair endonuclease pms1, putative"/>
    <property type="match status" value="1"/>
</dbReference>
<dbReference type="GO" id="GO:0016887">
    <property type="term" value="F:ATP hydrolysis activity"/>
    <property type="evidence" value="ECO:0007669"/>
    <property type="project" value="InterPro"/>
</dbReference>
<dbReference type="InterPro" id="IPR013507">
    <property type="entry name" value="DNA_mismatch_S5_2-like"/>
</dbReference>
<dbReference type="CDD" id="cd16926">
    <property type="entry name" value="HATPase_MutL-MLH-PMS-like"/>
    <property type="match status" value="1"/>
</dbReference>
<sequence>MMKIENASNQSSENNLQQTNCELKVHEQKGKIKQIKRDTIHKICSGQVVLSLSIAVKELVENAIDAGATNIEVKLKEYGSELIEVIDNGTGIAEENFVSLTLKHCTSKLEQFADLESVTTLGFRGEALSSLCALSNVVITTKHENAPTATQIEYDHNGKVLKQIITSRSIGTTVALSNIFSTLPVRRKEFLKNLKREFNKMCQLLYAYCLVSVNTRIACSNQTKKGSKTTVVATQAASSIRENIINVFGAKQISSLIDVVVVQPNETILEEYGLKMIPKEMIPIDFQCFISSVTHGCGRCASDRQFYYINSRPCEPTKIMKIVNEIYRQFNGNQYPFVYLNIFLKSNYIDVNVTPDKRQIFLSNEKLVLAVLKASLFDAFKNFPSTYALQNMNITKKICNTVEQRVKGTKRGNDQESEVPVQRSLQECFIKKVKMHESAEISTPNSLTNDVHNKEVDILNTLDTDTKNITTKTALEETTNSLTEVNIKETIIKCKNIQTGIKVHVSDTSLEPKIDIQANKNCNDEISPGTVEGQAIEVQKIKYTQNIKQDVHHLVNSINLSKRNVPEEQTRLGSTKEEQTRLGSTKCNTIILNTSPEAIKRVMQRKHEFAKKDKNASSVKFRSAIAPDCNTQAEQELQKQIIQSDFLKMKIIGQFNLAFIIAQLENDLFIIDQHASDEKYNFEQLQATTVLETQVLVNPKELHLTAANEGLLLDNEDIFKKNGFLFTINHTAQPTKKVKLTAIPVSKNYSFGKDDIDELLFMLQDGSGTMCRPSRIGQMFASRACRKSVMVGKALAKNDMRKIVDHMSEIDQPWNCPHGRPTMRHLINMDLIQER</sequence>
<dbReference type="SMART" id="SM00853">
    <property type="entry name" value="MutL_C"/>
    <property type="match status" value="1"/>
</dbReference>
<dbReference type="FunFam" id="3.30.565.10:FF:000014">
    <property type="entry name" value="Mismatch repair endonuclease pms1, putative"/>
    <property type="match status" value="1"/>
</dbReference>
<dbReference type="Gene3D" id="3.30.1540.20">
    <property type="entry name" value="MutL, C-terminal domain, dimerisation subdomain"/>
    <property type="match status" value="1"/>
</dbReference>
<evidence type="ECO:0000256" key="2">
    <source>
        <dbReference type="ARBA" id="ARBA00022763"/>
    </source>
</evidence>
<dbReference type="InterPro" id="IPR036890">
    <property type="entry name" value="HATPase_C_sf"/>
</dbReference>
<dbReference type="InterPro" id="IPR002099">
    <property type="entry name" value="MutL/Mlh/PMS"/>
</dbReference>
<feature type="domain" description="DNA mismatch repair protein S5" evidence="4">
    <location>
        <begin position="244"/>
        <end position="381"/>
    </location>
</feature>
<comment type="caution">
    <text evidence="5">The sequence shown here is derived from an EMBL/GenBank/DDBJ whole genome shotgun (WGS) entry which is preliminary data.</text>
</comment>
<accession>A0AAW1I8M8</accession>
<proteinExistence type="inferred from homology"/>
<dbReference type="AlphaFoldDB" id="A0AAW1I8M8"/>
<dbReference type="InterPro" id="IPR042120">
    <property type="entry name" value="MutL_C_dimsub"/>
</dbReference>
<dbReference type="CDD" id="cd03484">
    <property type="entry name" value="MutL_Trans_hPMS_2_like"/>
    <property type="match status" value="1"/>
</dbReference>
<dbReference type="PANTHER" id="PTHR10073:SF52">
    <property type="entry name" value="MISMATCH REPAIR ENDONUCLEASE PMS2"/>
    <property type="match status" value="1"/>
</dbReference>
<reference evidence="5 6" key="1">
    <citation type="journal article" date="2024" name="BMC Genomics">
        <title>De novo assembly and annotation of Popillia japonica's genome with initial clues to its potential as an invasive pest.</title>
        <authorList>
            <person name="Cucini C."/>
            <person name="Boschi S."/>
            <person name="Funari R."/>
            <person name="Cardaioli E."/>
            <person name="Iannotti N."/>
            <person name="Marturano G."/>
            <person name="Paoli F."/>
            <person name="Bruttini M."/>
            <person name="Carapelli A."/>
            <person name="Frati F."/>
            <person name="Nardi F."/>
        </authorList>
    </citation>
    <scope>NUCLEOTIDE SEQUENCE [LARGE SCALE GENOMIC DNA]</scope>
    <source>
        <strain evidence="5">DMR45628</strain>
    </source>
</reference>
<dbReference type="FunFam" id="3.30.230.10:FF:000032">
    <property type="entry name" value="mismatch repair endonuclease PMS2 isoform X2"/>
    <property type="match status" value="1"/>
</dbReference>
<gene>
    <name evidence="5" type="ORF">QE152_g38005</name>
</gene>
<evidence type="ECO:0000259" key="4">
    <source>
        <dbReference type="SMART" id="SM01340"/>
    </source>
</evidence>
<dbReference type="Pfam" id="PF01119">
    <property type="entry name" value="DNA_mis_repair"/>
    <property type="match status" value="1"/>
</dbReference>
<dbReference type="Pfam" id="PF13589">
    <property type="entry name" value="HATPase_c_3"/>
    <property type="match status" value="1"/>
</dbReference>
<name>A0AAW1I8M8_POPJA</name>
<dbReference type="InterPro" id="IPR014721">
    <property type="entry name" value="Ribsml_uS5_D2-typ_fold_subgr"/>
</dbReference>
<dbReference type="Gene3D" id="3.30.1370.100">
    <property type="entry name" value="MutL, C-terminal domain, regulatory subdomain"/>
    <property type="match status" value="1"/>
</dbReference>
<dbReference type="EMBL" id="JASPKY010000774">
    <property type="protein sequence ID" value="KAK9685490.1"/>
    <property type="molecule type" value="Genomic_DNA"/>
</dbReference>
<dbReference type="GO" id="GO:0030983">
    <property type="term" value="F:mismatched DNA binding"/>
    <property type="evidence" value="ECO:0007669"/>
    <property type="project" value="InterPro"/>
</dbReference>
<dbReference type="Gene3D" id="3.30.230.10">
    <property type="match status" value="1"/>
</dbReference>
<dbReference type="Proteomes" id="UP001458880">
    <property type="component" value="Unassembled WGS sequence"/>
</dbReference>
<keyword evidence="6" id="KW-1185">Reference proteome</keyword>
<evidence type="ECO:0000259" key="3">
    <source>
        <dbReference type="SMART" id="SM00853"/>
    </source>
</evidence>
<dbReference type="PROSITE" id="PS00058">
    <property type="entry name" value="DNA_MISMATCH_REPAIR_1"/>
    <property type="match status" value="1"/>
</dbReference>
<dbReference type="SUPFAM" id="SSF55874">
    <property type="entry name" value="ATPase domain of HSP90 chaperone/DNA topoisomerase II/histidine kinase"/>
    <property type="match status" value="1"/>
</dbReference>
<dbReference type="GO" id="GO:0140664">
    <property type="term" value="F:ATP-dependent DNA damage sensor activity"/>
    <property type="evidence" value="ECO:0007669"/>
    <property type="project" value="InterPro"/>
</dbReference>
<dbReference type="InterPro" id="IPR014790">
    <property type="entry name" value="MutL_C"/>
</dbReference>
<dbReference type="PANTHER" id="PTHR10073">
    <property type="entry name" value="DNA MISMATCH REPAIR PROTEIN MLH, PMS, MUTL"/>
    <property type="match status" value="1"/>
</dbReference>
<dbReference type="Gene3D" id="3.30.565.10">
    <property type="entry name" value="Histidine kinase-like ATPase, C-terminal domain"/>
    <property type="match status" value="1"/>
</dbReference>
<dbReference type="InterPro" id="IPR038973">
    <property type="entry name" value="MutL/Mlh/Pms-like"/>
</dbReference>